<dbReference type="Proteomes" id="UP001196565">
    <property type="component" value="Unassembled WGS sequence"/>
</dbReference>
<dbReference type="InterPro" id="IPR009003">
    <property type="entry name" value="Peptidase_S1_PA"/>
</dbReference>
<evidence type="ECO:0000313" key="16">
    <source>
        <dbReference type="EMBL" id="MBW6401268.1"/>
    </source>
</evidence>
<dbReference type="RefSeq" id="WP_219765826.1">
    <property type="nucleotide sequence ID" value="NZ_JAHYBZ010000010.1"/>
</dbReference>
<evidence type="ECO:0000256" key="7">
    <source>
        <dbReference type="ARBA" id="ARBA00022729"/>
    </source>
</evidence>
<dbReference type="CDD" id="cd10839">
    <property type="entry name" value="cpPDZ1_DegP-like"/>
    <property type="match status" value="1"/>
</dbReference>
<keyword evidence="12" id="KW-0346">Stress response</keyword>
<gene>
    <name evidence="16" type="ORF">KPL78_25645</name>
</gene>
<dbReference type="SMART" id="SM00228">
    <property type="entry name" value="PDZ"/>
    <property type="match status" value="2"/>
</dbReference>
<evidence type="ECO:0000313" key="17">
    <source>
        <dbReference type="Proteomes" id="UP001196565"/>
    </source>
</evidence>
<evidence type="ECO:0000256" key="5">
    <source>
        <dbReference type="ARBA" id="ARBA00013958"/>
    </source>
</evidence>
<dbReference type="InterPro" id="IPR011782">
    <property type="entry name" value="Pept_S1C_Do"/>
</dbReference>
<evidence type="ECO:0000256" key="13">
    <source>
        <dbReference type="ARBA" id="ARBA00032850"/>
    </source>
</evidence>
<reference evidence="16 17" key="1">
    <citation type="submission" date="2021-07" db="EMBL/GenBank/DDBJ databases">
        <authorList>
            <person name="So Y."/>
        </authorList>
    </citation>
    <scope>NUCLEOTIDE SEQUENCE [LARGE SCALE GENOMIC DNA]</scope>
    <source>
        <strain evidence="16 17">HJA6</strain>
    </source>
</reference>
<evidence type="ECO:0000256" key="1">
    <source>
        <dbReference type="ARBA" id="ARBA00001772"/>
    </source>
</evidence>
<evidence type="ECO:0000256" key="12">
    <source>
        <dbReference type="ARBA" id="ARBA00023016"/>
    </source>
</evidence>
<dbReference type="Gene3D" id="2.30.42.10">
    <property type="match status" value="2"/>
</dbReference>
<evidence type="ECO:0000256" key="6">
    <source>
        <dbReference type="ARBA" id="ARBA00022670"/>
    </source>
</evidence>
<keyword evidence="9" id="KW-0574">Periplasm</keyword>
<evidence type="ECO:0000256" key="9">
    <source>
        <dbReference type="ARBA" id="ARBA00022764"/>
    </source>
</evidence>
<keyword evidence="11" id="KW-0720">Serine protease</keyword>
<protein>
    <recommendedName>
        <fullName evidence="5">Probable periplasmic serine endoprotease DegP-like</fullName>
        <ecNumber evidence="4">3.4.21.107</ecNumber>
    </recommendedName>
    <alternativeName>
        <fullName evidence="13">Protease Do</fullName>
    </alternativeName>
</protein>
<keyword evidence="10" id="KW-0378">Hydrolase</keyword>
<dbReference type="Pfam" id="PF13365">
    <property type="entry name" value="Trypsin_2"/>
    <property type="match status" value="1"/>
</dbReference>
<dbReference type="NCBIfam" id="TIGR02037">
    <property type="entry name" value="degP_htrA_DO"/>
    <property type="match status" value="1"/>
</dbReference>
<evidence type="ECO:0000256" key="4">
    <source>
        <dbReference type="ARBA" id="ARBA00013035"/>
    </source>
</evidence>
<sequence>MPRFNLRRPAIAAGILALALGTTALTAIPGTAQQAPAPVAGVALPRPAGPDFADVAARVGPSVVRVLTVERVAQVQQQQQQIPPQLRGTPMEEMFRRFGQGQMQQQQPQQRRAGQGSGFIVDAAGYIVTNAHVVGDNNEVQVVLADGRELAARVLGRDTATDVALIKVDAGAPLPALNFGDSDTTRVGEWVMAMGNPFGLGGTVTAGIVSARGRQIGQGPYDDFIQTDASINPGNSGGPLFNAAGDVVGMNTAIFSPSGGNIGIGFAVPSKMVQHIVAQLRDHGSVQRGWLGVSLQPMDPELATAMRATDAKGALVSAVEPDSPAAKAGLQPGDVITAINGTRVQTPRDLAAGVADVAPGQSATLAVLRDGNAMERRVEVGANPANQQAAGKPDAAGQPQLGIALAPRQDGGVAIARVEPGSVAEERGLRPGDVVIRAGEREAAKPQDVVDAVRAAREAGRPSIAFQVERDGARRFIALPLRAA</sequence>
<organism evidence="16 17">
    <name type="scientific">Roseomonas alba</name>
    <dbReference type="NCBI Taxonomy" id="2846776"/>
    <lineage>
        <taxon>Bacteria</taxon>
        <taxon>Pseudomonadati</taxon>
        <taxon>Pseudomonadota</taxon>
        <taxon>Alphaproteobacteria</taxon>
        <taxon>Acetobacterales</taxon>
        <taxon>Roseomonadaceae</taxon>
        <taxon>Roseomonas</taxon>
    </lineage>
</organism>
<keyword evidence="8" id="KW-0677">Repeat</keyword>
<dbReference type="InterPro" id="IPR036034">
    <property type="entry name" value="PDZ_sf"/>
</dbReference>
<keyword evidence="7 14" id="KW-0732">Signal</keyword>
<evidence type="ECO:0000256" key="3">
    <source>
        <dbReference type="ARBA" id="ARBA00010541"/>
    </source>
</evidence>
<dbReference type="Gene3D" id="2.40.10.120">
    <property type="match status" value="1"/>
</dbReference>
<evidence type="ECO:0000256" key="14">
    <source>
        <dbReference type="SAM" id="SignalP"/>
    </source>
</evidence>
<evidence type="ECO:0000256" key="10">
    <source>
        <dbReference type="ARBA" id="ARBA00022801"/>
    </source>
</evidence>
<proteinExistence type="inferred from homology"/>
<dbReference type="Pfam" id="PF13180">
    <property type="entry name" value="PDZ_2"/>
    <property type="match status" value="2"/>
</dbReference>
<comment type="similarity">
    <text evidence="3">Belongs to the peptidase S1C family.</text>
</comment>
<dbReference type="PANTHER" id="PTHR22939:SF130">
    <property type="entry name" value="PERIPLASMIC SERINE ENDOPROTEASE DEGP-LIKE-RELATED"/>
    <property type="match status" value="1"/>
</dbReference>
<evidence type="ECO:0000256" key="2">
    <source>
        <dbReference type="ARBA" id="ARBA00004418"/>
    </source>
</evidence>
<evidence type="ECO:0000256" key="11">
    <source>
        <dbReference type="ARBA" id="ARBA00022825"/>
    </source>
</evidence>
<dbReference type="PRINTS" id="PR00834">
    <property type="entry name" value="PROTEASES2C"/>
</dbReference>
<comment type="catalytic activity">
    <reaction evidence="1">
        <text>Acts on substrates that are at least partially unfolded. The cleavage site P1 residue is normally between a pair of hydrophobic residues, such as Val-|-Val.</text>
        <dbReference type="EC" id="3.4.21.107"/>
    </reaction>
</comment>
<feature type="chain" id="PRO_5047173494" description="Probable periplasmic serine endoprotease DegP-like" evidence="14">
    <location>
        <begin position="28"/>
        <end position="484"/>
    </location>
</feature>
<evidence type="ECO:0000256" key="8">
    <source>
        <dbReference type="ARBA" id="ARBA00022737"/>
    </source>
</evidence>
<dbReference type="PANTHER" id="PTHR22939">
    <property type="entry name" value="SERINE PROTEASE FAMILY S1C HTRA-RELATED"/>
    <property type="match status" value="1"/>
</dbReference>
<dbReference type="SUPFAM" id="SSF50156">
    <property type="entry name" value="PDZ domain-like"/>
    <property type="match status" value="2"/>
</dbReference>
<dbReference type="InterPro" id="IPR001478">
    <property type="entry name" value="PDZ"/>
</dbReference>
<keyword evidence="6" id="KW-0645">Protease</keyword>
<accession>A0ABS7AG36</accession>
<feature type="domain" description="PDZ" evidence="15">
    <location>
        <begin position="275"/>
        <end position="345"/>
    </location>
</feature>
<name>A0ABS7AG36_9PROT</name>
<keyword evidence="17" id="KW-1185">Reference proteome</keyword>
<dbReference type="SUPFAM" id="SSF50494">
    <property type="entry name" value="Trypsin-like serine proteases"/>
    <property type="match status" value="1"/>
</dbReference>
<dbReference type="InterPro" id="IPR001940">
    <property type="entry name" value="Peptidase_S1C"/>
</dbReference>
<dbReference type="EC" id="3.4.21.107" evidence="4"/>
<comment type="caution">
    <text evidence="16">The sequence shown here is derived from an EMBL/GenBank/DDBJ whole genome shotgun (WGS) entry which is preliminary data.</text>
</comment>
<evidence type="ECO:0000259" key="15">
    <source>
        <dbReference type="PROSITE" id="PS50106"/>
    </source>
</evidence>
<dbReference type="EMBL" id="JAHYBZ010000010">
    <property type="protein sequence ID" value="MBW6401268.1"/>
    <property type="molecule type" value="Genomic_DNA"/>
</dbReference>
<comment type="subcellular location">
    <subcellularLocation>
        <location evidence="2">Periplasm</location>
    </subcellularLocation>
</comment>
<feature type="signal peptide" evidence="14">
    <location>
        <begin position="1"/>
        <end position="27"/>
    </location>
</feature>
<dbReference type="PROSITE" id="PS50106">
    <property type="entry name" value="PDZ"/>
    <property type="match status" value="2"/>
</dbReference>
<feature type="domain" description="PDZ" evidence="15">
    <location>
        <begin position="397"/>
        <end position="456"/>
    </location>
</feature>